<dbReference type="OMA" id="YTSACRM"/>
<evidence type="ECO:0000256" key="1">
    <source>
        <dbReference type="SAM" id="MobiDB-lite"/>
    </source>
</evidence>
<accession>B4HNK9</accession>
<feature type="compositionally biased region" description="Low complexity" evidence="1">
    <location>
        <begin position="8"/>
        <end position="32"/>
    </location>
</feature>
<feature type="region of interest" description="Disordered" evidence="1">
    <location>
        <begin position="1"/>
        <end position="60"/>
    </location>
</feature>
<dbReference type="Proteomes" id="UP000001292">
    <property type="component" value="Unassembled WGS sequence"/>
</dbReference>
<name>B4HNK9_DROSE</name>
<feature type="compositionally biased region" description="Low complexity" evidence="1">
    <location>
        <begin position="46"/>
        <end position="57"/>
    </location>
</feature>
<proteinExistence type="predicted"/>
<protein>
    <submittedName>
        <fullName evidence="2">GM19915</fullName>
    </submittedName>
</protein>
<organism evidence="3">
    <name type="scientific">Drosophila sechellia</name>
    <name type="common">Fruit fly</name>
    <dbReference type="NCBI Taxonomy" id="7238"/>
    <lineage>
        <taxon>Eukaryota</taxon>
        <taxon>Metazoa</taxon>
        <taxon>Ecdysozoa</taxon>
        <taxon>Arthropoda</taxon>
        <taxon>Hexapoda</taxon>
        <taxon>Insecta</taxon>
        <taxon>Pterygota</taxon>
        <taxon>Neoptera</taxon>
        <taxon>Endopterygota</taxon>
        <taxon>Diptera</taxon>
        <taxon>Brachycera</taxon>
        <taxon>Muscomorpha</taxon>
        <taxon>Ephydroidea</taxon>
        <taxon>Drosophilidae</taxon>
        <taxon>Drosophila</taxon>
        <taxon>Sophophora</taxon>
    </lineage>
</organism>
<sequence length="166" mass="18665">MPENKHVQQQQQQQSPPQQKHQQQAQELQQQQAINANAESSRQPNRGGRPSTSRSSRQTYPNAWRMSVCCSSNSGSSIRGCNIQCSSNIQQLQQQHLAQLVTHKQLRPMLLHLPTKRDIIATYCLGRAAPPTLQPPPPREHQQHVVRSAAAATATAQLQQQQHEHL</sequence>
<gene>
    <name evidence="2" type="primary">Dsec\GM19915</name>
    <name evidence="2" type="ORF">Dsec_GM19915</name>
</gene>
<keyword evidence="3" id="KW-1185">Reference proteome</keyword>
<feature type="compositionally biased region" description="Polar residues" evidence="1">
    <location>
        <begin position="33"/>
        <end position="44"/>
    </location>
</feature>
<evidence type="ECO:0000313" key="3">
    <source>
        <dbReference type="Proteomes" id="UP000001292"/>
    </source>
</evidence>
<dbReference type="HOGENOM" id="CLU_1604474_0_0_1"/>
<dbReference type="AlphaFoldDB" id="B4HNK9"/>
<reference evidence="2 3" key="1">
    <citation type="journal article" date="2007" name="Nature">
        <title>Evolution of genes and genomes on the Drosophila phylogeny.</title>
        <authorList>
            <consortium name="Drosophila 12 Genomes Consortium"/>
            <person name="Clark A.G."/>
            <person name="Eisen M.B."/>
            <person name="Smith D.R."/>
            <person name="Bergman C.M."/>
            <person name="Oliver B."/>
            <person name="Markow T.A."/>
            <person name="Kaufman T.C."/>
            <person name="Kellis M."/>
            <person name="Gelbart W."/>
            <person name="Iyer V.N."/>
            <person name="Pollard D.A."/>
            <person name="Sackton T.B."/>
            <person name="Larracuente A.M."/>
            <person name="Singh N.D."/>
            <person name="Abad J.P."/>
            <person name="Abt D.N."/>
            <person name="Adryan B."/>
            <person name="Aguade M."/>
            <person name="Akashi H."/>
            <person name="Anderson W.W."/>
            <person name="Aquadro C.F."/>
            <person name="Ardell D.H."/>
            <person name="Arguello R."/>
            <person name="Artieri C.G."/>
            <person name="Barbash D.A."/>
            <person name="Barker D."/>
            <person name="Barsanti P."/>
            <person name="Batterham P."/>
            <person name="Batzoglou S."/>
            <person name="Begun D."/>
            <person name="Bhutkar A."/>
            <person name="Blanco E."/>
            <person name="Bosak S.A."/>
            <person name="Bradley R.K."/>
            <person name="Brand A.D."/>
            <person name="Brent M.R."/>
            <person name="Brooks A.N."/>
            <person name="Brown R.H."/>
            <person name="Butlin R.K."/>
            <person name="Caggese C."/>
            <person name="Calvi B.R."/>
            <person name="Bernardo de Carvalho A."/>
            <person name="Caspi A."/>
            <person name="Castrezana S."/>
            <person name="Celniker S.E."/>
            <person name="Chang J.L."/>
            <person name="Chapple C."/>
            <person name="Chatterji S."/>
            <person name="Chinwalla A."/>
            <person name="Civetta A."/>
            <person name="Clifton S.W."/>
            <person name="Comeron J.M."/>
            <person name="Costello J.C."/>
            <person name="Coyne J.A."/>
            <person name="Daub J."/>
            <person name="David R.G."/>
            <person name="Delcher A.L."/>
            <person name="Delehaunty K."/>
            <person name="Do C.B."/>
            <person name="Ebling H."/>
            <person name="Edwards K."/>
            <person name="Eickbush T."/>
            <person name="Evans J.D."/>
            <person name="Filipski A."/>
            <person name="Findeiss S."/>
            <person name="Freyhult E."/>
            <person name="Fulton L."/>
            <person name="Fulton R."/>
            <person name="Garcia A.C."/>
            <person name="Gardiner A."/>
            <person name="Garfield D.A."/>
            <person name="Garvin B.E."/>
            <person name="Gibson G."/>
            <person name="Gilbert D."/>
            <person name="Gnerre S."/>
            <person name="Godfrey J."/>
            <person name="Good R."/>
            <person name="Gotea V."/>
            <person name="Gravely B."/>
            <person name="Greenberg A.J."/>
            <person name="Griffiths-Jones S."/>
            <person name="Gross S."/>
            <person name="Guigo R."/>
            <person name="Gustafson E.A."/>
            <person name="Haerty W."/>
            <person name="Hahn M.W."/>
            <person name="Halligan D.L."/>
            <person name="Halpern A.L."/>
            <person name="Halter G.M."/>
            <person name="Han M.V."/>
            <person name="Heger A."/>
            <person name="Hillier L."/>
            <person name="Hinrichs A.S."/>
            <person name="Holmes I."/>
            <person name="Hoskins R.A."/>
            <person name="Hubisz M.J."/>
            <person name="Hultmark D."/>
            <person name="Huntley M.A."/>
            <person name="Jaffe D.B."/>
            <person name="Jagadeeshan S."/>
            <person name="Jeck W.R."/>
            <person name="Johnson J."/>
            <person name="Jones C.D."/>
            <person name="Jordan W.C."/>
            <person name="Karpen G.H."/>
            <person name="Kataoka E."/>
            <person name="Keightley P.D."/>
            <person name="Kheradpour P."/>
            <person name="Kirkness E.F."/>
            <person name="Koerich L.B."/>
            <person name="Kristiansen K."/>
            <person name="Kudrna D."/>
            <person name="Kulathinal R.J."/>
            <person name="Kumar S."/>
            <person name="Kwok R."/>
            <person name="Lander E."/>
            <person name="Langley C.H."/>
            <person name="Lapoint R."/>
            <person name="Lazzaro B.P."/>
            <person name="Lee S.J."/>
            <person name="Levesque L."/>
            <person name="Li R."/>
            <person name="Lin C.F."/>
            <person name="Lin M.F."/>
            <person name="Lindblad-Toh K."/>
            <person name="Llopart A."/>
            <person name="Long M."/>
            <person name="Low L."/>
            <person name="Lozovsky E."/>
            <person name="Lu J."/>
            <person name="Luo M."/>
            <person name="Machado C.A."/>
            <person name="Makalowski W."/>
            <person name="Marzo M."/>
            <person name="Matsuda M."/>
            <person name="Matzkin L."/>
            <person name="McAllister B."/>
            <person name="McBride C.S."/>
            <person name="McKernan B."/>
            <person name="McKernan K."/>
            <person name="Mendez-Lago M."/>
            <person name="Minx P."/>
            <person name="Mollenhauer M.U."/>
            <person name="Montooth K."/>
            <person name="Mount S.M."/>
            <person name="Mu X."/>
            <person name="Myers E."/>
            <person name="Negre B."/>
            <person name="Newfeld S."/>
            <person name="Nielsen R."/>
            <person name="Noor M.A."/>
            <person name="O'Grady P."/>
            <person name="Pachter L."/>
            <person name="Papaceit M."/>
            <person name="Parisi M.J."/>
            <person name="Parisi M."/>
            <person name="Parts L."/>
            <person name="Pedersen J.S."/>
            <person name="Pesole G."/>
            <person name="Phillippy A.M."/>
            <person name="Ponting C.P."/>
            <person name="Pop M."/>
            <person name="Porcelli D."/>
            <person name="Powell J.R."/>
            <person name="Prohaska S."/>
            <person name="Pruitt K."/>
            <person name="Puig M."/>
            <person name="Quesneville H."/>
            <person name="Ram K.R."/>
            <person name="Rand D."/>
            <person name="Rasmussen M.D."/>
            <person name="Reed L.K."/>
            <person name="Reenan R."/>
            <person name="Reily A."/>
            <person name="Remington K.A."/>
            <person name="Rieger T.T."/>
            <person name="Ritchie M.G."/>
            <person name="Robin C."/>
            <person name="Rogers Y.H."/>
            <person name="Rohde C."/>
            <person name="Rozas J."/>
            <person name="Rubenfield M.J."/>
            <person name="Ruiz A."/>
            <person name="Russo S."/>
            <person name="Salzberg S.L."/>
            <person name="Sanchez-Gracia A."/>
            <person name="Saranga D.J."/>
            <person name="Sato H."/>
            <person name="Schaeffer S.W."/>
            <person name="Schatz M.C."/>
            <person name="Schlenke T."/>
            <person name="Schwartz R."/>
            <person name="Segarra C."/>
            <person name="Singh R.S."/>
            <person name="Sirot L."/>
            <person name="Sirota M."/>
            <person name="Sisneros N.B."/>
            <person name="Smith C.D."/>
            <person name="Smith T.F."/>
            <person name="Spieth J."/>
            <person name="Stage D.E."/>
            <person name="Stark A."/>
            <person name="Stephan W."/>
            <person name="Strausberg R.L."/>
            <person name="Strempel S."/>
            <person name="Sturgill D."/>
            <person name="Sutton G."/>
            <person name="Sutton G.G."/>
            <person name="Tao W."/>
            <person name="Teichmann S."/>
            <person name="Tobari Y.N."/>
            <person name="Tomimura Y."/>
            <person name="Tsolas J.M."/>
            <person name="Valente V.L."/>
            <person name="Venter E."/>
            <person name="Venter J.C."/>
            <person name="Vicario S."/>
            <person name="Vieira F.G."/>
            <person name="Vilella A.J."/>
            <person name="Villasante A."/>
            <person name="Walenz B."/>
            <person name="Wang J."/>
            <person name="Wasserman M."/>
            <person name="Watts T."/>
            <person name="Wilson D."/>
            <person name="Wilson R.K."/>
            <person name="Wing R.A."/>
            <person name="Wolfner M.F."/>
            <person name="Wong A."/>
            <person name="Wong G.K."/>
            <person name="Wu C.I."/>
            <person name="Wu G."/>
            <person name="Yamamoto D."/>
            <person name="Yang H.P."/>
            <person name="Yang S.P."/>
            <person name="Yorke J.A."/>
            <person name="Yoshida K."/>
            <person name="Zdobnov E."/>
            <person name="Zhang P."/>
            <person name="Zhang Y."/>
            <person name="Zimin A.V."/>
            <person name="Baldwin J."/>
            <person name="Abdouelleil A."/>
            <person name="Abdulkadir J."/>
            <person name="Abebe A."/>
            <person name="Abera B."/>
            <person name="Abreu J."/>
            <person name="Acer S.C."/>
            <person name="Aftuck L."/>
            <person name="Alexander A."/>
            <person name="An P."/>
            <person name="Anderson E."/>
            <person name="Anderson S."/>
            <person name="Arachi H."/>
            <person name="Azer M."/>
            <person name="Bachantsang P."/>
            <person name="Barry A."/>
            <person name="Bayul T."/>
            <person name="Berlin A."/>
            <person name="Bessette D."/>
            <person name="Bloom T."/>
            <person name="Blye J."/>
            <person name="Boguslavskiy L."/>
            <person name="Bonnet C."/>
            <person name="Boukhgalter B."/>
            <person name="Bourzgui I."/>
            <person name="Brown A."/>
            <person name="Cahill P."/>
            <person name="Channer S."/>
            <person name="Cheshatsang Y."/>
            <person name="Chuda L."/>
            <person name="Citroen M."/>
            <person name="Collymore A."/>
            <person name="Cooke P."/>
            <person name="Costello M."/>
            <person name="D'Aco K."/>
            <person name="Daza R."/>
            <person name="De Haan G."/>
            <person name="DeGray S."/>
            <person name="DeMaso C."/>
            <person name="Dhargay N."/>
            <person name="Dooley K."/>
            <person name="Dooley E."/>
            <person name="Doricent M."/>
            <person name="Dorje P."/>
            <person name="Dorjee K."/>
            <person name="Dupes A."/>
            <person name="Elong R."/>
            <person name="Falk J."/>
            <person name="Farina A."/>
            <person name="Faro S."/>
            <person name="Ferguson D."/>
            <person name="Fisher S."/>
            <person name="Foley C.D."/>
            <person name="Franke A."/>
            <person name="Friedrich D."/>
            <person name="Gadbois L."/>
            <person name="Gearin G."/>
            <person name="Gearin C.R."/>
            <person name="Giannoukos G."/>
            <person name="Goode T."/>
            <person name="Graham J."/>
            <person name="Grandbois E."/>
            <person name="Grewal S."/>
            <person name="Gyaltsen K."/>
            <person name="Hafez N."/>
            <person name="Hagos B."/>
            <person name="Hall J."/>
            <person name="Henson C."/>
            <person name="Hollinger A."/>
            <person name="Honan T."/>
            <person name="Huard M.D."/>
            <person name="Hughes L."/>
            <person name="Hurhula B."/>
            <person name="Husby M.E."/>
            <person name="Kamat A."/>
            <person name="Kanga B."/>
            <person name="Kashin S."/>
            <person name="Khazanovich D."/>
            <person name="Kisner P."/>
            <person name="Lance K."/>
            <person name="Lara M."/>
            <person name="Lee W."/>
            <person name="Lennon N."/>
            <person name="Letendre F."/>
            <person name="LeVine R."/>
            <person name="Lipovsky A."/>
            <person name="Liu X."/>
            <person name="Liu J."/>
            <person name="Liu S."/>
            <person name="Lokyitsang T."/>
            <person name="Lokyitsang Y."/>
            <person name="Lubonja R."/>
            <person name="Lui A."/>
            <person name="MacDonald P."/>
            <person name="Magnisalis V."/>
            <person name="Maru K."/>
            <person name="Matthews C."/>
            <person name="McCusker W."/>
            <person name="McDonough S."/>
            <person name="Mehta T."/>
            <person name="Meldrim J."/>
            <person name="Meneus L."/>
            <person name="Mihai O."/>
            <person name="Mihalev A."/>
            <person name="Mihova T."/>
            <person name="Mittelman R."/>
            <person name="Mlenga V."/>
            <person name="Montmayeur A."/>
            <person name="Mulrain L."/>
            <person name="Navidi A."/>
            <person name="Naylor J."/>
            <person name="Negash T."/>
            <person name="Nguyen T."/>
            <person name="Nguyen N."/>
            <person name="Nicol R."/>
            <person name="Norbu C."/>
            <person name="Norbu N."/>
            <person name="Novod N."/>
            <person name="O'Neill B."/>
            <person name="Osman S."/>
            <person name="Markiewicz E."/>
            <person name="Oyono O.L."/>
            <person name="Patti C."/>
            <person name="Phunkhang P."/>
            <person name="Pierre F."/>
            <person name="Priest M."/>
            <person name="Raghuraman S."/>
            <person name="Rege F."/>
            <person name="Reyes R."/>
            <person name="Rise C."/>
            <person name="Rogov P."/>
            <person name="Ross K."/>
            <person name="Ryan E."/>
            <person name="Settipalli S."/>
            <person name="Shea T."/>
            <person name="Sherpa N."/>
            <person name="Shi L."/>
            <person name="Shih D."/>
            <person name="Sparrow T."/>
            <person name="Spaulding J."/>
            <person name="Stalker J."/>
            <person name="Stange-Thomann N."/>
            <person name="Stavropoulos S."/>
            <person name="Stone C."/>
            <person name="Strader C."/>
            <person name="Tesfaye S."/>
            <person name="Thomson T."/>
            <person name="Thoulutsang Y."/>
            <person name="Thoulutsang D."/>
            <person name="Topham K."/>
            <person name="Topping I."/>
            <person name="Tsamla T."/>
            <person name="Vassiliev H."/>
            <person name="Vo A."/>
            <person name="Wangchuk T."/>
            <person name="Wangdi T."/>
            <person name="Weiand M."/>
            <person name="Wilkinson J."/>
            <person name="Wilson A."/>
            <person name="Yadav S."/>
            <person name="Young G."/>
            <person name="Yu Q."/>
            <person name="Zembek L."/>
            <person name="Zhong D."/>
            <person name="Zimmer A."/>
            <person name="Zwirko Z."/>
            <person name="Jaffe D.B."/>
            <person name="Alvarez P."/>
            <person name="Brockman W."/>
            <person name="Butler J."/>
            <person name="Chin C."/>
            <person name="Gnerre S."/>
            <person name="Grabherr M."/>
            <person name="Kleber M."/>
            <person name="Mauceli E."/>
            <person name="MacCallum I."/>
        </authorList>
    </citation>
    <scope>NUCLEOTIDE SEQUENCE [LARGE SCALE GENOMIC DNA]</scope>
    <source>
        <strain evidence="3">Rob3c / Tucson 14021-0248.25</strain>
    </source>
</reference>
<evidence type="ECO:0000313" key="2">
    <source>
        <dbReference type="EMBL" id="EDW48428.1"/>
    </source>
</evidence>
<dbReference type="EMBL" id="CH480816">
    <property type="protein sequence ID" value="EDW48428.1"/>
    <property type="molecule type" value="Genomic_DNA"/>
</dbReference>